<evidence type="ECO:0000256" key="1">
    <source>
        <dbReference type="SAM" id="SignalP"/>
    </source>
</evidence>
<comment type="caution">
    <text evidence="2">The sequence shown here is derived from an EMBL/GenBank/DDBJ whole genome shotgun (WGS) entry which is preliminary data.</text>
</comment>
<evidence type="ECO:0000313" key="3">
    <source>
        <dbReference type="Proteomes" id="UP000093902"/>
    </source>
</evidence>
<dbReference type="Proteomes" id="UP000093902">
    <property type="component" value="Unassembled WGS sequence"/>
</dbReference>
<gene>
    <name evidence="2" type="ORF">A5792_28825</name>
</gene>
<dbReference type="EMBL" id="LZSO01000038">
    <property type="protein sequence ID" value="OBB25083.1"/>
    <property type="molecule type" value="Genomic_DNA"/>
</dbReference>
<dbReference type="STRING" id="43304.GCA_001403655_02437"/>
<evidence type="ECO:0008006" key="4">
    <source>
        <dbReference type="Google" id="ProtNLM"/>
    </source>
</evidence>
<dbReference type="AlphaFoldDB" id="A0A1A0QT43"/>
<protein>
    <recommendedName>
        <fullName evidence="4">Lipoprotein</fullName>
    </recommendedName>
</protein>
<organism evidence="2 3">
    <name type="scientific">Mycolicibacterium peregrinum</name>
    <name type="common">Mycobacterium peregrinum</name>
    <dbReference type="NCBI Taxonomy" id="43304"/>
    <lineage>
        <taxon>Bacteria</taxon>
        <taxon>Bacillati</taxon>
        <taxon>Actinomycetota</taxon>
        <taxon>Actinomycetes</taxon>
        <taxon>Mycobacteriales</taxon>
        <taxon>Mycobacteriaceae</taxon>
        <taxon>Mycolicibacterium</taxon>
    </lineage>
</organism>
<dbReference type="RefSeq" id="WP_064935672.1">
    <property type="nucleotide sequence ID" value="NZ_LZSO01000038.1"/>
</dbReference>
<keyword evidence="1" id="KW-0732">Signal</keyword>
<accession>A0A1A0QT43</accession>
<evidence type="ECO:0000313" key="2">
    <source>
        <dbReference type="EMBL" id="OBB25083.1"/>
    </source>
</evidence>
<feature type="chain" id="PRO_5008296991" description="Lipoprotein" evidence="1">
    <location>
        <begin position="31"/>
        <end position="149"/>
    </location>
</feature>
<dbReference type="PROSITE" id="PS51257">
    <property type="entry name" value="PROKAR_LIPOPROTEIN"/>
    <property type="match status" value="1"/>
</dbReference>
<name>A0A1A0QT43_MYCPR</name>
<dbReference type="OrthoDB" id="4218022at2"/>
<proteinExistence type="predicted"/>
<feature type="signal peptide" evidence="1">
    <location>
        <begin position="1"/>
        <end position="30"/>
    </location>
</feature>
<reference evidence="3" key="1">
    <citation type="submission" date="2016-06" db="EMBL/GenBank/DDBJ databases">
        <authorList>
            <person name="Sutton G."/>
            <person name="Brinkac L."/>
            <person name="Sanka R."/>
            <person name="Adams M."/>
            <person name="Lau E."/>
            <person name="Mehaffy C."/>
            <person name="Tameris M."/>
            <person name="Hatherill M."/>
            <person name="Hanekom W."/>
            <person name="Mahomed H."/>
            <person name="Mcshane H."/>
        </authorList>
    </citation>
    <scope>NUCLEOTIDE SEQUENCE [LARGE SCALE GENOMIC DNA]</scope>
    <source>
        <strain evidence="3">852002-51209_SCH5440388</strain>
    </source>
</reference>
<sequence>MLRTIIRATLAATLLAAALAGCVSPDRVSANPSGAPKWNAGVSSSSTPAPVASPPTAGDFVIGVVVTEQKCFGSAGCIYRYTINPQHVSSKPLPDKTTVVFRVTGGDQAQIGNFTIDGDGIATFDRETTLDGPEGAGLRATVTQVLPGR</sequence>